<proteinExistence type="predicted"/>
<protein>
    <submittedName>
        <fullName evidence="1">Uncharacterized protein</fullName>
    </submittedName>
</protein>
<dbReference type="EMBL" id="FLUP01000001">
    <property type="protein sequence ID" value="SBV96464.1"/>
    <property type="molecule type" value="Genomic_DNA"/>
</dbReference>
<sequence>MFFVIYQMIHNDISHFILLKKNLPCYPNLIQYMFFTCIFRRNKERT</sequence>
<evidence type="ECO:0000313" key="1">
    <source>
        <dbReference type="EMBL" id="SBV96464.1"/>
    </source>
</evidence>
<gene>
    <name evidence="1" type="ORF">KM92DES2_10795</name>
</gene>
<name>A0A212JAI6_9BACT</name>
<organism evidence="1">
    <name type="scientific">uncultured Desulfovibrio sp</name>
    <dbReference type="NCBI Taxonomy" id="167968"/>
    <lineage>
        <taxon>Bacteria</taxon>
        <taxon>Pseudomonadati</taxon>
        <taxon>Thermodesulfobacteriota</taxon>
        <taxon>Desulfovibrionia</taxon>
        <taxon>Desulfovibrionales</taxon>
        <taxon>Desulfovibrionaceae</taxon>
        <taxon>Desulfovibrio</taxon>
        <taxon>environmental samples</taxon>
    </lineage>
</organism>
<dbReference type="AlphaFoldDB" id="A0A212JAI6"/>
<accession>A0A212JAI6</accession>
<reference evidence="1" key="1">
    <citation type="submission" date="2016-04" db="EMBL/GenBank/DDBJ databases">
        <authorList>
            <person name="Evans L.H."/>
            <person name="Alamgir A."/>
            <person name="Owens N."/>
            <person name="Weber N.D."/>
            <person name="Virtaneva K."/>
            <person name="Barbian K."/>
            <person name="Babar A."/>
            <person name="Rosenke K."/>
        </authorList>
    </citation>
    <scope>NUCLEOTIDE SEQUENCE</scope>
    <source>
        <strain evidence="1">92-2</strain>
    </source>
</reference>